<name>A0A9P0ZU23_CUSEU</name>
<comment type="caution">
    <text evidence="2">The sequence shown here is derived from an EMBL/GenBank/DDBJ whole genome shotgun (WGS) entry which is preliminary data.</text>
</comment>
<evidence type="ECO:0000313" key="2">
    <source>
        <dbReference type="EMBL" id="CAH9112381.1"/>
    </source>
</evidence>
<dbReference type="OrthoDB" id="10533977at2759"/>
<keyword evidence="1" id="KW-0175">Coiled coil</keyword>
<evidence type="ECO:0000256" key="1">
    <source>
        <dbReference type="SAM" id="Coils"/>
    </source>
</evidence>
<proteinExistence type="predicted"/>
<dbReference type="AlphaFoldDB" id="A0A9P0ZU23"/>
<gene>
    <name evidence="2" type="ORF">CEURO_LOCUS19562</name>
</gene>
<protein>
    <submittedName>
        <fullName evidence="2">Uncharacterized protein</fullName>
    </submittedName>
</protein>
<evidence type="ECO:0000313" key="3">
    <source>
        <dbReference type="Proteomes" id="UP001152484"/>
    </source>
</evidence>
<accession>A0A9P0ZU23</accession>
<reference evidence="2" key="1">
    <citation type="submission" date="2022-07" db="EMBL/GenBank/DDBJ databases">
        <authorList>
            <person name="Macas J."/>
            <person name="Novak P."/>
            <person name="Neumann P."/>
        </authorList>
    </citation>
    <scope>NUCLEOTIDE SEQUENCE</scope>
</reference>
<dbReference type="Proteomes" id="UP001152484">
    <property type="component" value="Unassembled WGS sequence"/>
</dbReference>
<sequence length="180" mass="20084">MIFSLPPQTSTDKSELPSGGYAALKFGFSPNLCRLDNVLRDEISQKLLPSAIDTLSDITNVDILSTSSALAFQMLQTNLAAAKRMHTLEADLKSSQCAEEEIKKKLSELSQEKLILEEKAAFATLTIEKLREDIKTKSNRIKSLEEYGRRKRQEVIDAAGFYTWQTKKDIMASFMAGEAS</sequence>
<keyword evidence="3" id="KW-1185">Reference proteome</keyword>
<organism evidence="2 3">
    <name type="scientific">Cuscuta europaea</name>
    <name type="common">European dodder</name>
    <dbReference type="NCBI Taxonomy" id="41803"/>
    <lineage>
        <taxon>Eukaryota</taxon>
        <taxon>Viridiplantae</taxon>
        <taxon>Streptophyta</taxon>
        <taxon>Embryophyta</taxon>
        <taxon>Tracheophyta</taxon>
        <taxon>Spermatophyta</taxon>
        <taxon>Magnoliopsida</taxon>
        <taxon>eudicotyledons</taxon>
        <taxon>Gunneridae</taxon>
        <taxon>Pentapetalae</taxon>
        <taxon>asterids</taxon>
        <taxon>lamiids</taxon>
        <taxon>Solanales</taxon>
        <taxon>Convolvulaceae</taxon>
        <taxon>Cuscuteae</taxon>
        <taxon>Cuscuta</taxon>
        <taxon>Cuscuta subgen. Cuscuta</taxon>
    </lineage>
</organism>
<dbReference type="EMBL" id="CAMAPE010000060">
    <property type="protein sequence ID" value="CAH9112381.1"/>
    <property type="molecule type" value="Genomic_DNA"/>
</dbReference>
<feature type="coiled-coil region" evidence="1">
    <location>
        <begin position="92"/>
        <end position="147"/>
    </location>
</feature>